<evidence type="ECO:0000313" key="1">
    <source>
        <dbReference type="EMBL" id="OMD26236.1"/>
    </source>
</evidence>
<accession>A0A1R0X0Y8</accession>
<dbReference type="EMBL" id="MKQP01000043">
    <property type="protein sequence ID" value="OMD26236.1"/>
    <property type="molecule type" value="Genomic_DNA"/>
</dbReference>
<comment type="caution">
    <text evidence="1">The sequence shown here is derived from an EMBL/GenBank/DDBJ whole genome shotgun (WGS) entry which is preliminary data.</text>
</comment>
<protein>
    <submittedName>
        <fullName evidence="1">Uncharacterized protein</fullName>
    </submittedName>
</protein>
<evidence type="ECO:0000313" key="2">
    <source>
        <dbReference type="Proteomes" id="UP000187465"/>
    </source>
</evidence>
<name>A0A1R0X0Y8_9BACL</name>
<dbReference type="Proteomes" id="UP000187465">
    <property type="component" value="Unassembled WGS sequence"/>
</dbReference>
<organism evidence="1 2">
    <name type="scientific">Paenibacillus odorifer</name>
    <dbReference type="NCBI Taxonomy" id="189426"/>
    <lineage>
        <taxon>Bacteria</taxon>
        <taxon>Bacillati</taxon>
        <taxon>Bacillota</taxon>
        <taxon>Bacilli</taxon>
        <taxon>Bacillales</taxon>
        <taxon>Paenibacillaceae</taxon>
        <taxon>Paenibacillus</taxon>
    </lineage>
</organism>
<gene>
    <name evidence="1" type="ORF">BJP51_27535</name>
</gene>
<dbReference type="RefSeq" id="WP_076179579.1">
    <property type="nucleotide sequence ID" value="NZ_MKQP01000043.1"/>
</dbReference>
<proteinExistence type="predicted"/>
<reference evidence="1 2" key="1">
    <citation type="submission" date="2016-10" db="EMBL/GenBank/DDBJ databases">
        <title>Paenibacillus species isolates.</title>
        <authorList>
            <person name="Beno S.M."/>
        </authorList>
    </citation>
    <scope>NUCLEOTIDE SEQUENCE [LARGE SCALE GENOMIC DNA]</scope>
    <source>
        <strain evidence="1 2">FSL H7-0604</strain>
    </source>
</reference>
<dbReference type="AlphaFoldDB" id="A0A1R0X0Y8"/>
<sequence length="301" mass="34834">MIRIQKVYDEIIKENGWSFEEKESKERNLRKKFSFLMTHVMLRDPESYFIDGANQVPEKEGPVIKNLLLAALDRKSIISKWFNGSYELTVSENVMILYAELKNILDNVYHNHLTDEVTKNDWVAAIDAATDYSNAHKVIRIKLLLEDLRNTAKPLNHTINFGDIIAMDNDGSKEYILRGKRDPIEITEETTIMSLLDNLAVENEYHDVLISLITKFEAHASARALEDIRTYALMKSINDDEDPKENTARKHLYSADSEYLHRFRNIYQFLKSNPDVVTEIENEVGTTGLLEFFNITIKGEK</sequence>